<dbReference type="Gene3D" id="1.10.357.10">
    <property type="entry name" value="Tetracycline Repressor, domain 2"/>
    <property type="match status" value="1"/>
</dbReference>
<keyword evidence="2 4" id="KW-0238">DNA-binding</keyword>
<dbReference type="PROSITE" id="PS50977">
    <property type="entry name" value="HTH_TETR_2"/>
    <property type="match status" value="1"/>
</dbReference>
<dbReference type="OrthoDB" id="4541465at2"/>
<accession>A0A423PG78</accession>
<dbReference type="GO" id="GO:0003677">
    <property type="term" value="F:DNA binding"/>
    <property type="evidence" value="ECO:0007669"/>
    <property type="project" value="UniProtKB-UniRule"/>
</dbReference>
<evidence type="ECO:0000256" key="2">
    <source>
        <dbReference type="ARBA" id="ARBA00023125"/>
    </source>
</evidence>
<dbReference type="AlphaFoldDB" id="A0A423PG78"/>
<dbReference type="PANTHER" id="PTHR47506">
    <property type="entry name" value="TRANSCRIPTIONAL REGULATORY PROTEIN"/>
    <property type="match status" value="1"/>
</dbReference>
<evidence type="ECO:0000313" key="6">
    <source>
        <dbReference type="EMBL" id="ROO24584.1"/>
    </source>
</evidence>
<feature type="domain" description="HTH tetR-type" evidence="5">
    <location>
        <begin position="4"/>
        <end position="64"/>
    </location>
</feature>
<dbReference type="InterPro" id="IPR001647">
    <property type="entry name" value="HTH_TetR"/>
</dbReference>
<reference evidence="6 7" key="1">
    <citation type="submission" date="2013-10" db="EMBL/GenBank/DDBJ databases">
        <title>Salinisphaera halophila YIM 95161 Genome Sequencing.</title>
        <authorList>
            <person name="Lai Q."/>
            <person name="Li C."/>
            <person name="Shao Z."/>
        </authorList>
    </citation>
    <scope>NUCLEOTIDE SEQUENCE [LARGE SCALE GENOMIC DNA]</scope>
    <source>
        <strain evidence="6 7">YIM 95161</strain>
    </source>
</reference>
<gene>
    <name evidence="6" type="ORF">SAHL_15630</name>
</gene>
<dbReference type="SUPFAM" id="SSF48498">
    <property type="entry name" value="Tetracyclin repressor-like, C-terminal domain"/>
    <property type="match status" value="1"/>
</dbReference>
<dbReference type="InterPro" id="IPR036271">
    <property type="entry name" value="Tet_transcr_reg_TetR-rel_C_sf"/>
</dbReference>
<dbReference type="EMBL" id="AYKF01000126">
    <property type="protein sequence ID" value="ROO24584.1"/>
    <property type="molecule type" value="Genomic_DNA"/>
</dbReference>
<dbReference type="PANTHER" id="PTHR47506:SF6">
    <property type="entry name" value="HTH-TYPE TRANSCRIPTIONAL REPRESSOR NEMR"/>
    <property type="match status" value="1"/>
</dbReference>
<dbReference type="InterPro" id="IPR011075">
    <property type="entry name" value="TetR_C"/>
</dbReference>
<evidence type="ECO:0000313" key="7">
    <source>
        <dbReference type="Proteomes" id="UP000285123"/>
    </source>
</evidence>
<dbReference type="SUPFAM" id="SSF46689">
    <property type="entry name" value="Homeodomain-like"/>
    <property type="match status" value="1"/>
</dbReference>
<keyword evidence="1" id="KW-0805">Transcription regulation</keyword>
<dbReference type="RefSeq" id="WP_123592338.1">
    <property type="nucleotide sequence ID" value="NZ_AYKF01000126.1"/>
</dbReference>
<dbReference type="Pfam" id="PF00440">
    <property type="entry name" value="TetR_N"/>
    <property type="match status" value="1"/>
</dbReference>
<proteinExistence type="predicted"/>
<feature type="DNA-binding region" description="H-T-H motif" evidence="4">
    <location>
        <begin position="27"/>
        <end position="46"/>
    </location>
</feature>
<evidence type="ECO:0000259" key="5">
    <source>
        <dbReference type="PROSITE" id="PS50977"/>
    </source>
</evidence>
<evidence type="ECO:0000256" key="4">
    <source>
        <dbReference type="PROSITE-ProRule" id="PRU00335"/>
    </source>
</evidence>
<keyword evidence="3" id="KW-0804">Transcription</keyword>
<protein>
    <submittedName>
        <fullName evidence="6">TetR family transcriptional regulator</fullName>
    </submittedName>
</protein>
<evidence type="ECO:0000256" key="3">
    <source>
        <dbReference type="ARBA" id="ARBA00023163"/>
    </source>
</evidence>
<name>A0A423PG78_9GAMM</name>
<dbReference type="PRINTS" id="PR00455">
    <property type="entry name" value="HTHTETR"/>
</dbReference>
<dbReference type="InterPro" id="IPR009057">
    <property type="entry name" value="Homeodomain-like_sf"/>
</dbReference>
<comment type="caution">
    <text evidence="6">The sequence shown here is derived from an EMBL/GenBank/DDBJ whole genome shotgun (WGS) entry which is preliminary data.</text>
</comment>
<sequence>MKRNETRAELIRVGGALIARQGYNNTGINAVLTEAGVPKGSFYYYFANKEDFGLAVIEGLDVEHAARLDSVLGDDLTPPLQRIRNYFDAGLADMVEHDYCRGCPIGNLGQELAGQNETFRSRLDAVFSGWKQRFVTCLEAAREAGDIAADSDVEALAEFLLAGWEGATLRAKVTRSTEPMAAFAQTFLDRVLRST</sequence>
<organism evidence="6 7">
    <name type="scientific">Salinisphaera orenii YIM 95161</name>
    <dbReference type="NCBI Taxonomy" id="1051139"/>
    <lineage>
        <taxon>Bacteria</taxon>
        <taxon>Pseudomonadati</taxon>
        <taxon>Pseudomonadota</taxon>
        <taxon>Gammaproteobacteria</taxon>
        <taxon>Salinisphaerales</taxon>
        <taxon>Salinisphaeraceae</taxon>
        <taxon>Salinisphaera</taxon>
    </lineage>
</organism>
<dbReference type="Pfam" id="PF16925">
    <property type="entry name" value="TetR_C_13"/>
    <property type="match status" value="1"/>
</dbReference>
<evidence type="ECO:0000256" key="1">
    <source>
        <dbReference type="ARBA" id="ARBA00023015"/>
    </source>
</evidence>
<dbReference type="Proteomes" id="UP000285123">
    <property type="component" value="Unassembled WGS sequence"/>
</dbReference>